<evidence type="ECO:0000256" key="1">
    <source>
        <dbReference type="SAM" id="Phobius"/>
    </source>
</evidence>
<feature type="transmembrane region" description="Helical" evidence="1">
    <location>
        <begin position="84"/>
        <end position="106"/>
    </location>
</feature>
<keyword evidence="1" id="KW-1133">Transmembrane helix</keyword>
<dbReference type="RefSeq" id="WP_348703553.1">
    <property type="nucleotide sequence ID" value="NZ_CAXIYA010000011.1"/>
</dbReference>
<proteinExistence type="predicted"/>
<name>A0ABP1FCF3_9FLAO</name>
<keyword evidence="3" id="KW-1185">Reference proteome</keyword>
<keyword evidence="1" id="KW-0812">Transmembrane</keyword>
<accession>A0ABP1FCF3</accession>
<comment type="caution">
    <text evidence="2">The sequence shown here is derived from an EMBL/GenBank/DDBJ whole genome shotgun (WGS) entry which is preliminary data.</text>
</comment>
<sequence length="123" mass="14528">MKRIKNTLPFILALVPQLLFEKYIYVLIITIIIGFIGAWIQEDKKIFSKMLIIQLIFFSIIFYFTKDNISYLNNVAENLKLPAFLITIIFILFNTLNISILFLFGYRFQKLVFNNTPSKSYIN</sequence>
<gene>
    <name evidence="2" type="ORF">T190115A13A_60038</name>
</gene>
<protein>
    <submittedName>
        <fullName evidence="2">Uncharacterized protein</fullName>
    </submittedName>
</protein>
<dbReference type="Proteomes" id="UP001497602">
    <property type="component" value="Unassembled WGS sequence"/>
</dbReference>
<feature type="transmembrane region" description="Helical" evidence="1">
    <location>
        <begin position="47"/>
        <end position="64"/>
    </location>
</feature>
<evidence type="ECO:0000313" key="2">
    <source>
        <dbReference type="EMBL" id="CAL2108043.1"/>
    </source>
</evidence>
<keyword evidence="1" id="KW-0472">Membrane</keyword>
<dbReference type="EMBL" id="CAXJRC010000043">
    <property type="protein sequence ID" value="CAL2108043.1"/>
    <property type="molecule type" value="Genomic_DNA"/>
</dbReference>
<evidence type="ECO:0000313" key="3">
    <source>
        <dbReference type="Proteomes" id="UP001497602"/>
    </source>
</evidence>
<reference evidence="2 3" key="1">
    <citation type="submission" date="2024-05" db="EMBL/GenBank/DDBJ databases">
        <authorList>
            <person name="Duchaud E."/>
        </authorList>
    </citation>
    <scope>NUCLEOTIDE SEQUENCE [LARGE SCALE GENOMIC DNA]</scope>
    <source>
        <strain evidence="2">Ena-SAMPLE-TAB-13-05-2024-13:56:06:370-140305</strain>
    </source>
</reference>
<feature type="transmembrane region" description="Helical" evidence="1">
    <location>
        <begin position="23"/>
        <end position="40"/>
    </location>
</feature>
<organism evidence="2 3">
    <name type="scientific">Tenacibaculum vairaonense</name>
    <dbReference type="NCBI Taxonomy" id="3137860"/>
    <lineage>
        <taxon>Bacteria</taxon>
        <taxon>Pseudomonadati</taxon>
        <taxon>Bacteroidota</taxon>
        <taxon>Flavobacteriia</taxon>
        <taxon>Flavobacteriales</taxon>
        <taxon>Flavobacteriaceae</taxon>
        <taxon>Tenacibaculum</taxon>
    </lineage>
</organism>